<protein>
    <recommendedName>
        <fullName evidence="3">Nudix hydrolase domain-containing protein</fullName>
    </recommendedName>
</protein>
<dbReference type="GO" id="GO:0016787">
    <property type="term" value="F:hydrolase activity"/>
    <property type="evidence" value="ECO:0007669"/>
    <property type="project" value="UniProtKB-KW"/>
</dbReference>
<dbReference type="PROSITE" id="PS51462">
    <property type="entry name" value="NUDIX"/>
    <property type="match status" value="1"/>
</dbReference>
<evidence type="ECO:0000313" key="4">
    <source>
        <dbReference type="EMBL" id="OHA86385.1"/>
    </source>
</evidence>
<dbReference type="InterPro" id="IPR020084">
    <property type="entry name" value="NUDIX_hydrolase_CS"/>
</dbReference>
<dbReference type="Pfam" id="PF00293">
    <property type="entry name" value="NUDIX"/>
    <property type="match status" value="1"/>
</dbReference>
<dbReference type="STRING" id="1802730.A2591_02540"/>
<dbReference type="Proteomes" id="UP000178168">
    <property type="component" value="Unassembled WGS sequence"/>
</dbReference>
<dbReference type="InterPro" id="IPR015797">
    <property type="entry name" value="NUDIX_hydrolase-like_dom_sf"/>
</dbReference>
<reference evidence="4 5" key="1">
    <citation type="journal article" date="2016" name="Nat. Commun.">
        <title>Thousands of microbial genomes shed light on interconnected biogeochemical processes in an aquifer system.</title>
        <authorList>
            <person name="Anantharaman K."/>
            <person name="Brown C.T."/>
            <person name="Hug L.A."/>
            <person name="Sharon I."/>
            <person name="Castelle C.J."/>
            <person name="Probst A.J."/>
            <person name="Thomas B.C."/>
            <person name="Singh A."/>
            <person name="Wilkins M.J."/>
            <person name="Karaoz U."/>
            <person name="Brodie E.L."/>
            <person name="Williams K.H."/>
            <person name="Hubbard S.S."/>
            <person name="Banfield J.F."/>
        </authorList>
    </citation>
    <scope>NUCLEOTIDE SEQUENCE [LARGE SCALE GENOMIC DNA]</scope>
</reference>
<proteinExistence type="predicted"/>
<evidence type="ECO:0000256" key="2">
    <source>
        <dbReference type="ARBA" id="ARBA00022801"/>
    </source>
</evidence>
<gene>
    <name evidence="4" type="ORF">A2591_02540</name>
</gene>
<comment type="caution">
    <text evidence="4">The sequence shown here is derived from an EMBL/GenBank/DDBJ whole genome shotgun (WGS) entry which is preliminary data.</text>
</comment>
<name>A0A1G2SMT1_9BACT</name>
<dbReference type="PANTHER" id="PTHR43046">
    <property type="entry name" value="GDP-MANNOSE MANNOSYL HYDROLASE"/>
    <property type="match status" value="1"/>
</dbReference>
<dbReference type="EMBL" id="MHUZ01000002">
    <property type="protein sequence ID" value="OHA86385.1"/>
    <property type="molecule type" value="Genomic_DNA"/>
</dbReference>
<dbReference type="InterPro" id="IPR000086">
    <property type="entry name" value="NUDIX_hydrolase_dom"/>
</dbReference>
<dbReference type="PROSITE" id="PS00893">
    <property type="entry name" value="NUDIX_BOX"/>
    <property type="match status" value="1"/>
</dbReference>
<feature type="domain" description="Nudix hydrolase" evidence="3">
    <location>
        <begin position="6"/>
        <end position="138"/>
    </location>
</feature>
<dbReference type="CDD" id="cd04683">
    <property type="entry name" value="NUDIX_Hydrolase"/>
    <property type="match status" value="1"/>
</dbReference>
<dbReference type="Gene3D" id="3.90.79.10">
    <property type="entry name" value="Nucleoside Triphosphate Pyrophosphohydrolase"/>
    <property type="match status" value="1"/>
</dbReference>
<evidence type="ECO:0000259" key="3">
    <source>
        <dbReference type="PROSITE" id="PS51462"/>
    </source>
</evidence>
<sequence>MTKTERNKAVTAVYLFLKKDGKILVARRCNTGYQDGNYQVPAGHIDAGELPTEAMIREAKEEIGIDLKKEDLRLVHVSFRPKHDETGDRVDYFFEATRWDGEVVNAEPEKCDDLSWVKPDELPENMTPPCRVAIECAERGEIFSELGVDFLKSNGLYDLTE</sequence>
<comment type="cofactor">
    <cofactor evidence="1">
        <name>Mg(2+)</name>
        <dbReference type="ChEBI" id="CHEBI:18420"/>
    </cofactor>
</comment>
<evidence type="ECO:0000256" key="1">
    <source>
        <dbReference type="ARBA" id="ARBA00001946"/>
    </source>
</evidence>
<keyword evidence="2" id="KW-0378">Hydrolase</keyword>
<accession>A0A1G2SMT1</accession>
<evidence type="ECO:0000313" key="5">
    <source>
        <dbReference type="Proteomes" id="UP000178168"/>
    </source>
</evidence>
<dbReference type="PANTHER" id="PTHR43046:SF14">
    <property type="entry name" value="MUTT_NUDIX FAMILY PROTEIN"/>
    <property type="match status" value="1"/>
</dbReference>
<organism evidence="4 5">
    <name type="scientific">Candidatus Yonathbacteria bacterium RIFOXYD1_FULL_52_36</name>
    <dbReference type="NCBI Taxonomy" id="1802730"/>
    <lineage>
        <taxon>Bacteria</taxon>
        <taxon>Candidatus Yonathiibacteriota</taxon>
    </lineage>
</organism>
<dbReference type="SUPFAM" id="SSF55811">
    <property type="entry name" value="Nudix"/>
    <property type="match status" value="1"/>
</dbReference>
<dbReference type="AlphaFoldDB" id="A0A1G2SMT1"/>